<keyword evidence="2" id="KW-1185">Reference proteome</keyword>
<proteinExistence type="predicted"/>
<name>A0A512IH68_9MICC</name>
<gene>
    <name evidence="1" type="ORF">KTU01_31300</name>
</gene>
<dbReference type="EMBL" id="BJZS01000103">
    <property type="protein sequence ID" value="GEO97007.1"/>
    <property type="molecule type" value="Genomic_DNA"/>
</dbReference>
<organism evidence="1 2">
    <name type="scientific">Kocuria turfanensis</name>
    <dbReference type="NCBI Taxonomy" id="388357"/>
    <lineage>
        <taxon>Bacteria</taxon>
        <taxon>Bacillati</taxon>
        <taxon>Actinomycetota</taxon>
        <taxon>Actinomycetes</taxon>
        <taxon>Micrococcales</taxon>
        <taxon>Micrococcaceae</taxon>
        <taxon>Kocuria</taxon>
    </lineage>
</organism>
<reference evidence="1 2" key="1">
    <citation type="submission" date="2019-07" db="EMBL/GenBank/DDBJ databases">
        <title>Whole genome shotgun sequence of Kocuria turfanensis NBRC 107627.</title>
        <authorList>
            <person name="Hosoyama A."/>
            <person name="Uohara A."/>
            <person name="Ohji S."/>
            <person name="Ichikawa N."/>
        </authorList>
    </citation>
    <scope>NUCLEOTIDE SEQUENCE [LARGE SCALE GENOMIC DNA]</scope>
    <source>
        <strain evidence="1 2">NBRC 107627</strain>
    </source>
</reference>
<evidence type="ECO:0000313" key="1">
    <source>
        <dbReference type="EMBL" id="GEO97007.1"/>
    </source>
</evidence>
<sequence length="70" mass="7775">MAHRVIFLVGGHPDPVVAAFLLQLEETRWGIRGHGVHADLQEQPTGPYFDSLEESQFVASRTSNHASMMT</sequence>
<evidence type="ECO:0000313" key="2">
    <source>
        <dbReference type="Proteomes" id="UP000321103"/>
    </source>
</evidence>
<accession>A0A512IH68</accession>
<dbReference type="Proteomes" id="UP000321103">
    <property type="component" value="Unassembled WGS sequence"/>
</dbReference>
<protein>
    <submittedName>
        <fullName evidence="1">Uncharacterized protein</fullName>
    </submittedName>
</protein>
<comment type="caution">
    <text evidence="1">The sequence shown here is derived from an EMBL/GenBank/DDBJ whole genome shotgun (WGS) entry which is preliminary data.</text>
</comment>
<dbReference type="AlphaFoldDB" id="A0A512IH68"/>